<accession>A0A423XJC3</accession>
<sequence length="157" mass="16356">MADSNNSNSADALEETLNRLSKKPGVKATIALDRSSGAILKTAGQISLLRTATSQQQQQQDSQLSTTAVAGSFSATTGDVPASSGSAAVAGTGSETQGAEELAAMVWAFVNTAGTLVEGLDTEDELKLLRVRTKKQELVIVPDPRYLLIVVHETPTA</sequence>
<keyword evidence="5" id="KW-1185">Reference proteome</keyword>
<dbReference type="PANTHER" id="PTHR10779">
    <property type="entry name" value="DYNEIN LIGHT CHAIN ROADBLOCK"/>
    <property type="match status" value="1"/>
</dbReference>
<gene>
    <name evidence="4" type="ORF">VPNG_02843</name>
</gene>
<dbReference type="STRING" id="1230097.A0A423XJC3"/>
<evidence type="ECO:0000256" key="2">
    <source>
        <dbReference type="SAM" id="MobiDB-lite"/>
    </source>
</evidence>
<organism evidence="4 5">
    <name type="scientific">Cytospora leucostoma</name>
    <dbReference type="NCBI Taxonomy" id="1230097"/>
    <lineage>
        <taxon>Eukaryota</taxon>
        <taxon>Fungi</taxon>
        <taxon>Dikarya</taxon>
        <taxon>Ascomycota</taxon>
        <taxon>Pezizomycotina</taxon>
        <taxon>Sordariomycetes</taxon>
        <taxon>Sordariomycetidae</taxon>
        <taxon>Diaporthales</taxon>
        <taxon>Cytosporaceae</taxon>
        <taxon>Cytospora</taxon>
    </lineage>
</organism>
<dbReference type="SUPFAM" id="SSF103196">
    <property type="entry name" value="Roadblock/LC7 domain"/>
    <property type="match status" value="1"/>
</dbReference>
<feature type="compositionally biased region" description="Low complexity" evidence="2">
    <location>
        <begin position="82"/>
        <end position="94"/>
    </location>
</feature>
<dbReference type="OrthoDB" id="9985637at2759"/>
<evidence type="ECO:0000256" key="1">
    <source>
        <dbReference type="ARBA" id="ARBA00007191"/>
    </source>
</evidence>
<dbReference type="Pfam" id="PF03259">
    <property type="entry name" value="Robl_LC7"/>
    <property type="match status" value="1"/>
</dbReference>
<feature type="region of interest" description="Disordered" evidence="2">
    <location>
        <begin position="75"/>
        <end position="95"/>
    </location>
</feature>
<dbReference type="AlphaFoldDB" id="A0A423XJC3"/>
<comment type="similarity">
    <text evidence="1">Belongs to the GAMAD family.</text>
</comment>
<reference evidence="4 5" key="1">
    <citation type="submission" date="2015-09" db="EMBL/GenBank/DDBJ databases">
        <title>Host preference determinants of Valsa canker pathogens revealed by comparative genomics.</title>
        <authorList>
            <person name="Yin Z."/>
            <person name="Huang L."/>
        </authorList>
    </citation>
    <scope>NUCLEOTIDE SEQUENCE [LARGE SCALE GENOMIC DNA]</scope>
    <source>
        <strain evidence="4 5">SXYLt</strain>
    </source>
</reference>
<feature type="domain" description="Roadblock/LAMTOR2" evidence="3">
    <location>
        <begin position="13"/>
        <end position="152"/>
    </location>
</feature>
<dbReference type="SMART" id="SM00960">
    <property type="entry name" value="Robl_LC7"/>
    <property type="match status" value="1"/>
</dbReference>
<dbReference type="InterPro" id="IPR004942">
    <property type="entry name" value="Roadblock/LAMTOR2_dom"/>
</dbReference>
<evidence type="ECO:0000259" key="3">
    <source>
        <dbReference type="SMART" id="SM00960"/>
    </source>
</evidence>
<name>A0A423XJC3_9PEZI</name>
<dbReference type="InParanoid" id="A0A423XJC3"/>
<proteinExistence type="inferred from homology"/>
<dbReference type="Proteomes" id="UP000285146">
    <property type="component" value="Unassembled WGS sequence"/>
</dbReference>
<protein>
    <recommendedName>
        <fullName evidence="3">Roadblock/LAMTOR2 domain-containing protein</fullName>
    </recommendedName>
</protein>
<dbReference type="Gene3D" id="3.30.450.30">
    <property type="entry name" value="Dynein light chain 2a, cytoplasmic"/>
    <property type="match status" value="1"/>
</dbReference>
<comment type="caution">
    <text evidence="4">The sequence shown here is derived from an EMBL/GenBank/DDBJ whole genome shotgun (WGS) entry which is preliminary data.</text>
</comment>
<evidence type="ECO:0000313" key="4">
    <source>
        <dbReference type="EMBL" id="ROW16437.1"/>
    </source>
</evidence>
<dbReference type="EMBL" id="LKEB01000005">
    <property type="protein sequence ID" value="ROW16437.1"/>
    <property type="molecule type" value="Genomic_DNA"/>
</dbReference>
<evidence type="ECO:0000313" key="5">
    <source>
        <dbReference type="Proteomes" id="UP000285146"/>
    </source>
</evidence>